<dbReference type="SUPFAM" id="SSF57889">
    <property type="entry name" value="Cysteine-rich domain"/>
    <property type="match status" value="1"/>
</dbReference>
<evidence type="ECO:0000256" key="12">
    <source>
        <dbReference type="ARBA" id="ARBA00022833"/>
    </source>
</evidence>
<dbReference type="OrthoDB" id="5919042at2759"/>
<dbReference type="SMART" id="SM00109">
    <property type="entry name" value="C1"/>
    <property type="match status" value="1"/>
</dbReference>
<dbReference type="Pfam" id="PF00433">
    <property type="entry name" value="Pkinase_C"/>
    <property type="match status" value="1"/>
</dbReference>
<dbReference type="InterPro" id="IPR017892">
    <property type="entry name" value="Pkinase_C"/>
</dbReference>
<dbReference type="InterPro" id="IPR011009">
    <property type="entry name" value="Kinase-like_dom_sf"/>
</dbReference>
<dbReference type="Gene3D" id="1.10.510.10">
    <property type="entry name" value="Transferase(Phosphotransferase) domain 1"/>
    <property type="match status" value="1"/>
</dbReference>
<dbReference type="PROSITE" id="PS50081">
    <property type="entry name" value="ZF_DAG_PE_2"/>
    <property type="match status" value="1"/>
</dbReference>
<dbReference type="Pfam" id="PF00069">
    <property type="entry name" value="Pkinase"/>
    <property type="match status" value="1"/>
</dbReference>
<dbReference type="PROSITE" id="PS51285">
    <property type="entry name" value="AGC_KINASE_CTER"/>
    <property type="match status" value="1"/>
</dbReference>
<feature type="domain" description="AGC-kinase C-terminal" evidence="24">
    <location>
        <begin position="356"/>
        <end position="426"/>
    </location>
</feature>
<dbReference type="PANTHER" id="PTHR22988">
    <property type="entry name" value="MYOTONIC DYSTROPHY S/T KINASE-RELATED"/>
    <property type="match status" value="1"/>
</dbReference>
<dbReference type="SMART" id="SM00036">
    <property type="entry name" value="CNH"/>
    <property type="match status" value="1"/>
</dbReference>
<evidence type="ECO:0000256" key="16">
    <source>
        <dbReference type="ARBA" id="ARBA00048679"/>
    </source>
</evidence>
<evidence type="ECO:0000256" key="15">
    <source>
        <dbReference type="ARBA" id="ARBA00047899"/>
    </source>
</evidence>
<dbReference type="InterPro" id="IPR050839">
    <property type="entry name" value="Rho-assoc_Ser/Thr_Kinase"/>
</dbReference>
<evidence type="ECO:0000256" key="3">
    <source>
        <dbReference type="ARBA" id="ARBA00012513"/>
    </source>
</evidence>
<dbReference type="Pfam" id="PF00130">
    <property type="entry name" value="C1_1"/>
    <property type="match status" value="1"/>
</dbReference>
<keyword evidence="13 17" id="KW-0067">ATP-binding</keyword>
<dbReference type="SUPFAM" id="SSF56112">
    <property type="entry name" value="Protein kinase-like (PK-like)"/>
    <property type="match status" value="1"/>
</dbReference>
<feature type="coiled-coil region" evidence="18">
    <location>
        <begin position="555"/>
        <end position="582"/>
    </location>
</feature>
<evidence type="ECO:0000256" key="4">
    <source>
        <dbReference type="ARBA" id="ARBA00022490"/>
    </source>
</evidence>
<dbReference type="SUPFAM" id="SSF50729">
    <property type="entry name" value="PH domain-like"/>
    <property type="match status" value="1"/>
</dbReference>
<dbReference type="SMART" id="SM00233">
    <property type="entry name" value="PH"/>
    <property type="match status" value="1"/>
</dbReference>
<evidence type="ECO:0000259" key="21">
    <source>
        <dbReference type="PROSITE" id="PS50011"/>
    </source>
</evidence>
<evidence type="ECO:0000256" key="18">
    <source>
        <dbReference type="SAM" id="Coils"/>
    </source>
</evidence>
<dbReference type="InterPro" id="IPR001849">
    <property type="entry name" value="PH_domain"/>
</dbReference>
<dbReference type="PROSITE" id="PS50003">
    <property type="entry name" value="PH_DOMAIN"/>
    <property type="match status" value="1"/>
</dbReference>
<keyword evidence="4" id="KW-0963">Cytoplasm</keyword>
<dbReference type="PROSITE" id="PS00108">
    <property type="entry name" value="PROTEIN_KINASE_ST"/>
    <property type="match status" value="1"/>
</dbReference>
<proteinExistence type="predicted"/>
<feature type="region of interest" description="Disordered" evidence="19">
    <location>
        <begin position="1334"/>
        <end position="1362"/>
    </location>
</feature>
<keyword evidence="9 17" id="KW-0547">Nucleotide-binding</keyword>
<dbReference type="Gene3D" id="2.30.29.30">
    <property type="entry name" value="Pleckstrin-homology domain (PH domain)/Phosphotyrosine-binding domain (PTB)"/>
    <property type="match status" value="1"/>
</dbReference>
<accession>A0A3R7QQE6</accession>
<dbReference type="GO" id="GO:0031032">
    <property type="term" value="P:actomyosin structure organization"/>
    <property type="evidence" value="ECO:0007669"/>
    <property type="project" value="TreeGrafter"/>
</dbReference>
<keyword evidence="12" id="KW-0862">Zinc</keyword>
<dbReference type="SMART" id="SM00220">
    <property type="entry name" value="S_TKc"/>
    <property type="match status" value="1"/>
</dbReference>
<evidence type="ECO:0000256" key="10">
    <source>
        <dbReference type="ARBA" id="ARBA00022771"/>
    </source>
</evidence>
<keyword evidence="6" id="KW-0597">Phosphoprotein</keyword>
<dbReference type="Gene3D" id="3.30.60.20">
    <property type="match status" value="1"/>
</dbReference>
<dbReference type="GO" id="GO:0000281">
    <property type="term" value="P:mitotic cytokinesis"/>
    <property type="evidence" value="ECO:0007669"/>
    <property type="project" value="InterPro"/>
</dbReference>
<feature type="region of interest" description="Disordered" evidence="19">
    <location>
        <begin position="1958"/>
        <end position="2012"/>
    </location>
</feature>
<keyword evidence="26" id="KW-1185">Reference proteome</keyword>
<gene>
    <name evidence="25" type="ORF">C7M84_006931</name>
</gene>
<dbReference type="SMART" id="SM00133">
    <property type="entry name" value="S_TK_X"/>
    <property type="match status" value="1"/>
</dbReference>
<evidence type="ECO:0000256" key="19">
    <source>
        <dbReference type="SAM" id="MobiDB-lite"/>
    </source>
</evidence>
<evidence type="ECO:0000259" key="20">
    <source>
        <dbReference type="PROSITE" id="PS50003"/>
    </source>
</evidence>
<dbReference type="InterPro" id="IPR001180">
    <property type="entry name" value="CNH_dom"/>
</dbReference>
<feature type="compositionally biased region" description="Low complexity" evidence="19">
    <location>
        <begin position="1970"/>
        <end position="1983"/>
    </location>
</feature>
<dbReference type="PROSITE" id="PS50219">
    <property type="entry name" value="CNH"/>
    <property type="match status" value="1"/>
</dbReference>
<protein>
    <recommendedName>
        <fullName evidence="3">non-specific serine/threonine protein kinase</fullName>
        <ecNumber evidence="3">2.7.11.1</ecNumber>
    </recommendedName>
</protein>
<dbReference type="PANTHER" id="PTHR22988:SF71">
    <property type="entry name" value="CITRON RHO-INTERACTING KINASE"/>
    <property type="match status" value="1"/>
</dbReference>
<evidence type="ECO:0000256" key="2">
    <source>
        <dbReference type="ARBA" id="ARBA00004496"/>
    </source>
</evidence>
<dbReference type="GO" id="GO:0005737">
    <property type="term" value="C:cytoplasm"/>
    <property type="evidence" value="ECO:0007669"/>
    <property type="project" value="UniProtKB-SubCell"/>
</dbReference>
<comment type="subcellular location">
    <subcellularLocation>
        <location evidence="2">Cytoplasm</location>
    </subcellularLocation>
</comment>
<dbReference type="GO" id="GO:0106310">
    <property type="term" value="F:protein serine kinase activity"/>
    <property type="evidence" value="ECO:0007669"/>
    <property type="project" value="RHEA"/>
</dbReference>
<sequence length="2012" mass="228741">MAEPKLEPIVKRIRHLSSLVSTSGLDGSKGSGFVTPQLVGHEGLLDALFVLYDECNNDQMKKDANVCAFIDKYRSTVHDLRKLRVNLNDFEQKKVIGKGHFGVVQVVREKATGNVFALKSLRKSDTLSQQHVAFYEEERDIMAKATSTWITKLQYAFQDDQQLYLVMEFHPGGDLLSLLDRYDGTFSEDMARFYLAEITLAIHDLHSMGYVHRDVKPDNILIDRCGHVKLADFGSAAKLTSSGVVRSKMPVGTPDYIAPEVLQSLNEKASSVSYGVECDLWSLGIMAYEMCFGDTPFKGEKVVDTYSNIMNHKKKLRFDDEENAVSEAAKDLIRGLLEEANHRLNHSAIVQHKFFLLVNWNDLQNCPPPFVPIVNSVDDTSNFEEFENERRLPSVDAFRTRQGFSGRNLPFVGFTYNRGKTNAEGPNPTPGVRTNSIGSSIVNVSLLDETFRDSSQRDDQMKALKKENHELKLELEKLRDKEHGREVQARDRKLKEAECRIEYLEKERQRLEEDNVRNERAAVTYKRDLALERSNRVQTETQTIELVRGMKNKWKQEEAKKIEALSSKITAYEEEIAFQQSQHKEVVNALAEREKEFKVFAAETQRLKKQLHAKEKMEISFQKEKAEMVCHGDCSPAQEAKQKLEELLQKLEKEKEKREKIATKLEEASSLRNELEKELHQKAHVEDESKLMENQLEDLSQKLAETERALEAAEDRMKHFEQQNHAAKKQRIEELEGQLTQEKKECSILRNQLQELTGRLNESRASYESLDSTRSLREEEQEAKIKELEQELKLATSGKLDLQNQLAVVRAREGEHKSKISELELLLSKLDDTVRSLENKKSSTEACAETFQAKLQLLEAQLESAKAASEQDKEKAKKLCEDLRVAKAELSDCKLDLRVAQRDAKSSQDTISYLRERSREQRTQLEEKETAVQKVKELEEELRKNMEKQDAEIQKQEAQFEKERAAHKKAVAALEEKIKNLQDASKGSEELQKKLRDAYQQADSLKLEKRGLETQIKMVESAREEIKQEKQNMRSDADDLRKKLQDSEATIAQLKELCSMQDEELTVMETLSDQIKTHQEEKDKLQKDIEKLQAEVRTARSSVNEEKSLKLFQERKVKDLERQLNCQDEESDQQVARLNEQLQESNKTNLELHEQIESLEKELKEATLLVRNMECEFTSLQGQRDLMQQEIDGHIHHIHTLKDSNFKLTEALETAVSKGEAFKQKIEEVERMLADQQLMFEDEKIKMKSTIEQQTKLIDFLQAKTDNSKKKKNFKEKLFGGKDKENTGFSMPHQYRELEDLLARERMNGKQIQEQLIKARAEIVALRANGGTLDNKSVMGTPRPPRTPMVSRTPLQTKTPQNKRALEHIVDSPNVQESSSKQRMRHNIPHRWQSGLQMRAIRCAGCLDSIPFARNASKCQECGIIAHNKCCMELPSTCGLPVQFAEHYARGWSSDSPIKSQGSQSSQKCVIQGWLKMPKSGKACWESCFVSLEQEEILMYDHEPSTGMQPRSKISLSRPGCITTIMSAVPRSELPNTSIVDLPYILKIEIRAKTAAGHSNTLYFMTTNFEEKQSWVSALEGVLAQMNKGEVEDSSLTACIQENTLLSLDGPSPLDINIIVYLNKTTALVGATEGLYSFELDQSGKLRSRARIEGLSSIHQILMLEEAGMVLFIAGKENLVYMNDMRTVVAAAEAAQLSKPSLSMQRVEPLQGCHLLASGCTTAKQTFMCAAASDRISILVWNDLKNEFNVCRQYSTQEPCSCLHFTKASLIVGAEKFYEIDLKTFDIEEFLDESDTSLAYAIYGSTQMSSFPVAILQVSKPGKYEEYLLCFYEFAVFVDPCGQRSREHDIKFARLPIAIVFRNPYLYIIHQNAVEVIEIRPDSFTKVTGVDTDADSDIGPPIRMVTKNMARPSYLGPALNAESITIASRSSDKLQVMQITASFPEDLDMSSTWGTLPSFSMQKEEPDTISVNSVSSRGSVTSSDGDFGHSNKRVQFTNAPQTPSSKRSKTGL</sequence>
<dbReference type="EMBL" id="QCYY01001877">
    <property type="protein sequence ID" value="ROT74596.1"/>
    <property type="molecule type" value="Genomic_DNA"/>
</dbReference>
<dbReference type="CDD" id="cd20814">
    <property type="entry name" value="CRIK"/>
    <property type="match status" value="1"/>
</dbReference>
<keyword evidence="8" id="KW-0479">Metal-binding</keyword>
<dbReference type="InterPro" id="IPR011993">
    <property type="entry name" value="PH-like_dom_sf"/>
</dbReference>
<dbReference type="FunFam" id="3.30.200.20:FF:000017">
    <property type="entry name" value="Non-specific serine/threonine protein kinase"/>
    <property type="match status" value="1"/>
</dbReference>
<dbReference type="InterPro" id="IPR000719">
    <property type="entry name" value="Prot_kinase_dom"/>
</dbReference>
<reference evidence="25 26" key="1">
    <citation type="submission" date="2018-04" db="EMBL/GenBank/DDBJ databases">
        <authorList>
            <person name="Zhang X."/>
            <person name="Yuan J."/>
            <person name="Li F."/>
            <person name="Xiang J."/>
        </authorList>
    </citation>
    <scope>NUCLEOTIDE SEQUENCE [LARGE SCALE GENOMIC DNA]</scope>
    <source>
        <tissue evidence="25">Muscle</tissue>
    </source>
</reference>
<evidence type="ECO:0000256" key="13">
    <source>
        <dbReference type="ARBA" id="ARBA00022840"/>
    </source>
</evidence>
<evidence type="ECO:0000259" key="24">
    <source>
        <dbReference type="PROSITE" id="PS51285"/>
    </source>
</evidence>
<dbReference type="InterPro" id="IPR017441">
    <property type="entry name" value="Protein_kinase_ATP_BS"/>
</dbReference>
<evidence type="ECO:0000256" key="14">
    <source>
        <dbReference type="ARBA" id="ARBA00023054"/>
    </source>
</evidence>
<dbReference type="InterPro" id="IPR008271">
    <property type="entry name" value="Ser/Thr_kinase_AS"/>
</dbReference>
<dbReference type="CDD" id="cd05601">
    <property type="entry name" value="STKc_CRIK"/>
    <property type="match status" value="1"/>
</dbReference>
<evidence type="ECO:0000256" key="1">
    <source>
        <dbReference type="ARBA" id="ARBA00001946"/>
    </source>
</evidence>
<feature type="domain" description="Phorbol-ester/DAG-type" evidence="22">
    <location>
        <begin position="1389"/>
        <end position="1438"/>
    </location>
</feature>
<dbReference type="STRING" id="6689.A0A3R7QQE6"/>
<dbReference type="GO" id="GO:0005856">
    <property type="term" value="C:cytoskeleton"/>
    <property type="evidence" value="ECO:0007669"/>
    <property type="project" value="TreeGrafter"/>
</dbReference>
<dbReference type="Pfam" id="PF00169">
    <property type="entry name" value="PH"/>
    <property type="match status" value="1"/>
</dbReference>
<comment type="catalytic activity">
    <reaction evidence="15">
        <text>L-threonyl-[protein] + ATP = O-phospho-L-threonyl-[protein] + ADP + H(+)</text>
        <dbReference type="Rhea" id="RHEA:46608"/>
        <dbReference type="Rhea" id="RHEA-COMP:11060"/>
        <dbReference type="Rhea" id="RHEA-COMP:11605"/>
        <dbReference type="ChEBI" id="CHEBI:15378"/>
        <dbReference type="ChEBI" id="CHEBI:30013"/>
        <dbReference type="ChEBI" id="CHEBI:30616"/>
        <dbReference type="ChEBI" id="CHEBI:61977"/>
        <dbReference type="ChEBI" id="CHEBI:456216"/>
        <dbReference type="EC" id="2.7.11.1"/>
    </reaction>
</comment>
<keyword evidence="7" id="KW-0808">Transferase</keyword>
<comment type="catalytic activity">
    <reaction evidence="16">
        <text>L-seryl-[protein] + ATP = O-phospho-L-seryl-[protein] + ADP + H(+)</text>
        <dbReference type="Rhea" id="RHEA:17989"/>
        <dbReference type="Rhea" id="RHEA-COMP:9863"/>
        <dbReference type="Rhea" id="RHEA-COMP:11604"/>
        <dbReference type="ChEBI" id="CHEBI:15378"/>
        <dbReference type="ChEBI" id="CHEBI:29999"/>
        <dbReference type="ChEBI" id="CHEBI:30616"/>
        <dbReference type="ChEBI" id="CHEBI:83421"/>
        <dbReference type="ChEBI" id="CHEBI:456216"/>
        <dbReference type="EC" id="2.7.11.1"/>
    </reaction>
</comment>
<dbReference type="EC" id="2.7.11.1" evidence="3"/>
<dbReference type="PROSITE" id="PS50011">
    <property type="entry name" value="PROTEIN_KINASE_DOM"/>
    <property type="match status" value="1"/>
</dbReference>
<evidence type="ECO:0000259" key="22">
    <source>
        <dbReference type="PROSITE" id="PS50081"/>
    </source>
</evidence>
<dbReference type="GO" id="GO:0005524">
    <property type="term" value="F:ATP binding"/>
    <property type="evidence" value="ECO:0007669"/>
    <property type="project" value="UniProtKB-UniRule"/>
</dbReference>
<dbReference type="Gene3D" id="3.30.200.20">
    <property type="entry name" value="Phosphorylase Kinase, domain 1"/>
    <property type="match status" value="1"/>
</dbReference>
<feature type="binding site" evidence="17">
    <location>
        <position position="119"/>
    </location>
    <ligand>
        <name>ATP</name>
        <dbReference type="ChEBI" id="CHEBI:30616"/>
    </ligand>
</feature>
<dbReference type="InterPro" id="IPR002219">
    <property type="entry name" value="PKC_DAG/PE"/>
</dbReference>
<dbReference type="GO" id="GO:0008270">
    <property type="term" value="F:zinc ion binding"/>
    <property type="evidence" value="ECO:0007669"/>
    <property type="project" value="UniProtKB-KW"/>
</dbReference>
<dbReference type="PROSITE" id="PS00107">
    <property type="entry name" value="PROTEIN_KINASE_ATP"/>
    <property type="match status" value="1"/>
</dbReference>
<evidence type="ECO:0000256" key="8">
    <source>
        <dbReference type="ARBA" id="ARBA00022723"/>
    </source>
</evidence>
<feature type="coiled-coil region" evidence="18">
    <location>
        <begin position="918"/>
        <end position="1190"/>
    </location>
</feature>
<keyword evidence="11 25" id="KW-0418">Kinase</keyword>
<keyword evidence="5" id="KW-0723">Serine/threonine-protein kinase</keyword>
<dbReference type="GO" id="GO:0004674">
    <property type="term" value="F:protein serine/threonine kinase activity"/>
    <property type="evidence" value="ECO:0007669"/>
    <property type="project" value="UniProtKB-KW"/>
</dbReference>
<evidence type="ECO:0000256" key="6">
    <source>
        <dbReference type="ARBA" id="ARBA00022553"/>
    </source>
</evidence>
<evidence type="ECO:0000256" key="11">
    <source>
        <dbReference type="ARBA" id="ARBA00022777"/>
    </source>
</evidence>
<dbReference type="Pfam" id="PF00780">
    <property type="entry name" value="CNH"/>
    <property type="match status" value="1"/>
</dbReference>
<evidence type="ECO:0000313" key="26">
    <source>
        <dbReference type="Proteomes" id="UP000283509"/>
    </source>
</evidence>
<evidence type="ECO:0000313" key="25">
    <source>
        <dbReference type="EMBL" id="ROT74596.1"/>
    </source>
</evidence>
<feature type="coiled-coil region" evidence="18">
    <location>
        <begin position="634"/>
        <end position="886"/>
    </location>
</feature>
<evidence type="ECO:0000256" key="17">
    <source>
        <dbReference type="PROSITE-ProRule" id="PRU10141"/>
    </source>
</evidence>
<feature type="coiled-coil region" evidence="18">
    <location>
        <begin position="1295"/>
        <end position="1329"/>
    </location>
</feature>
<reference evidence="25 26" key="2">
    <citation type="submission" date="2019-01" db="EMBL/GenBank/DDBJ databases">
        <title>The decoding of complex shrimp genome reveals the adaptation for benthos swimmer, frequently molting mechanism and breeding impact on genome.</title>
        <authorList>
            <person name="Sun Y."/>
            <person name="Gao Y."/>
            <person name="Yu Y."/>
        </authorList>
    </citation>
    <scope>NUCLEOTIDE SEQUENCE [LARGE SCALE GENOMIC DNA]</scope>
    <source>
        <tissue evidence="25">Muscle</tissue>
    </source>
</reference>
<feature type="compositionally biased region" description="Polar residues" evidence="19">
    <location>
        <begin position="1993"/>
        <end position="2005"/>
    </location>
</feature>
<dbReference type="InterPro" id="IPR000961">
    <property type="entry name" value="AGC-kinase_C"/>
</dbReference>
<keyword evidence="10" id="KW-0863">Zinc-finger</keyword>
<evidence type="ECO:0000256" key="9">
    <source>
        <dbReference type="ARBA" id="ARBA00022741"/>
    </source>
</evidence>
<dbReference type="Proteomes" id="UP000283509">
    <property type="component" value="Unassembled WGS sequence"/>
</dbReference>
<name>A0A3R7QQE6_PENVA</name>
<comment type="caution">
    <text evidence="25">The sequence shown here is derived from an EMBL/GenBank/DDBJ whole genome shotgun (WGS) entry which is preliminary data.</text>
</comment>
<evidence type="ECO:0000259" key="23">
    <source>
        <dbReference type="PROSITE" id="PS50219"/>
    </source>
</evidence>
<feature type="coiled-coil region" evidence="18">
    <location>
        <begin position="461"/>
        <end position="521"/>
    </location>
</feature>
<comment type="cofactor">
    <cofactor evidence="1">
        <name>Mg(2+)</name>
        <dbReference type="ChEBI" id="CHEBI:18420"/>
    </cofactor>
</comment>
<organism evidence="25 26">
    <name type="scientific">Penaeus vannamei</name>
    <name type="common">Whiteleg shrimp</name>
    <name type="synonym">Litopenaeus vannamei</name>
    <dbReference type="NCBI Taxonomy" id="6689"/>
    <lineage>
        <taxon>Eukaryota</taxon>
        <taxon>Metazoa</taxon>
        <taxon>Ecdysozoa</taxon>
        <taxon>Arthropoda</taxon>
        <taxon>Crustacea</taxon>
        <taxon>Multicrustacea</taxon>
        <taxon>Malacostraca</taxon>
        <taxon>Eumalacostraca</taxon>
        <taxon>Eucarida</taxon>
        <taxon>Decapoda</taxon>
        <taxon>Dendrobranchiata</taxon>
        <taxon>Penaeoidea</taxon>
        <taxon>Penaeidae</taxon>
        <taxon>Penaeus</taxon>
    </lineage>
</organism>
<feature type="domain" description="PH" evidence="20">
    <location>
        <begin position="1468"/>
        <end position="1584"/>
    </location>
</feature>
<dbReference type="FunFam" id="1.10.510.10:FF:000751">
    <property type="entry name" value="Non-specific serine/threonine protein kinase"/>
    <property type="match status" value="1"/>
</dbReference>
<dbReference type="InterPro" id="IPR037708">
    <property type="entry name" value="CRIK_dom"/>
</dbReference>
<feature type="compositionally biased region" description="Polar residues" evidence="19">
    <location>
        <begin position="1353"/>
        <end position="1362"/>
    </location>
</feature>
<feature type="domain" description="CNH" evidence="23">
    <location>
        <begin position="1613"/>
        <end position="1902"/>
    </location>
</feature>
<feature type="domain" description="Protein kinase" evidence="21">
    <location>
        <begin position="90"/>
        <end position="355"/>
    </location>
</feature>
<evidence type="ECO:0000256" key="7">
    <source>
        <dbReference type="ARBA" id="ARBA00022679"/>
    </source>
</evidence>
<evidence type="ECO:0000256" key="5">
    <source>
        <dbReference type="ARBA" id="ARBA00022527"/>
    </source>
</evidence>
<dbReference type="PROSITE" id="PS00479">
    <property type="entry name" value="ZF_DAG_PE_1"/>
    <property type="match status" value="1"/>
</dbReference>
<dbReference type="InterPro" id="IPR046349">
    <property type="entry name" value="C1-like_sf"/>
</dbReference>
<keyword evidence="14 18" id="KW-0175">Coiled coil</keyword>